<proteinExistence type="predicted"/>
<dbReference type="Proteomes" id="UP001281614">
    <property type="component" value="Unassembled WGS sequence"/>
</dbReference>
<accession>A0AAD9YE03</accession>
<name>A0AAD9YE03_COLKA</name>
<gene>
    <name evidence="1" type="ORF">CKAH01_05671</name>
</gene>
<comment type="caution">
    <text evidence="1">The sequence shown here is derived from an EMBL/GenBank/DDBJ whole genome shotgun (WGS) entry which is preliminary data.</text>
</comment>
<protein>
    <submittedName>
        <fullName evidence="1">Uncharacterized protein</fullName>
    </submittedName>
</protein>
<organism evidence="1 2">
    <name type="scientific">Colletotrichum kahawae</name>
    <name type="common">Coffee berry disease fungus</name>
    <dbReference type="NCBI Taxonomy" id="34407"/>
    <lineage>
        <taxon>Eukaryota</taxon>
        <taxon>Fungi</taxon>
        <taxon>Dikarya</taxon>
        <taxon>Ascomycota</taxon>
        <taxon>Pezizomycotina</taxon>
        <taxon>Sordariomycetes</taxon>
        <taxon>Hypocreomycetidae</taxon>
        <taxon>Glomerellales</taxon>
        <taxon>Glomerellaceae</taxon>
        <taxon>Colletotrichum</taxon>
        <taxon>Colletotrichum gloeosporioides species complex</taxon>
    </lineage>
</organism>
<dbReference type="AlphaFoldDB" id="A0AAD9YE03"/>
<sequence>MPGYGSQQACAQLKSPGFSKVLTPAVFEEAKTAKTAGSYLPSSIPAIGRESNSSQEGQDVGYHRDYPIMYAADINSQALGVLVVAAIAVLFKACDAIGQSLS</sequence>
<keyword evidence="2" id="KW-1185">Reference proteome</keyword>
<evidence type="ECO:0000313" key="2">
    <source>
        <dbReference type="Proteomes" id="UP001281614"/>
    </source>
</evidence>
<evidence type="ECO:0000313" key="1">
    <source>
        <dbReference type="EMBL" id="KAK2757414.1"/>
    </source>
</evidence>
<reference evidence="1" key="1">
    <citation type="submission" date="2023-02" db="EMBL/GenBank/DDBJ databases">
        <title>Colletotrichum kahawae CIFC_Que2 genome sequencing and assembly.</title>
        <authorList>
            <person name="Baroncelli R."/>
        </authorList>
    </citation>
    <scope>NUCLEOTIDE SEQUENCE</scope>
    <source>
        <strain evidence="1">CIFC_Que2</strain>
    </source>
</reference>
<dbReference type="EMBL" id="VYYT01000200">
    <property type="protein sequence ID" value="KAK2757414.1"/>
    <property type="molecule type" value="Genomic_DNA"/>
</dbReference>